<sequence length="110" mass="12357">MAYGVYHTKYGITINLTFEDLGHPDRPGLLEEITQPVGERDRDLLQCLTDYQGGDCQCALADKTPWMFVRRQRRAGRSPGAPPYGWHSAPLGDRRRVVGDHRSRTMGEGG</sequence>
<dbReference type="Proteomes" id="UP001602370">
    <property type="component" value="Unassembled WGS sequence"/>
</dbReference>
<evidence type="ECO:0000313" key="3">
    <source>
        <dbReference type="Proteomes" id="UP001602370"/>
    </source>
</evidence>
<keyword evidence="3" id="KW-1185">Reference proteome</keyword>
<dbReference type="RefSeq" id="WP_158710420.1">
    <property type="nucleotide sequence ID" value="NZ_JBIBDZ010000006.1"/>
</dbReference>
<comment type="caution">
    <text evidence="2">The sequence shown here is derived from an EMBL/GenBank/DDBJ whole genome shotgun (WGS) entry which is preliminary data.</text>
</comment>
<organism evidence="2 3">
    <name type="scientific">Streptomyces flavochromogenes</name>
    <dbReference type="NCBI Taxonomy" id="68199"/>
    <lineage>
        <taxon>Bacteria</taxon>
        <taxon>Bacillati</taxon>
        <taxon>Actinomycetota</taxon>
        <taxon>Actinomycetes</taxon>
        <taxon>Kitasatosporales</taxon>
        <taxon>Streptomycetaceae</taxon>
        <taxon>Streptomyces</taxon>
    </lineage>
</organism>
<feature type="compositionally biased region" description="Basic and acidic residues" evidence="1">
    <location>
        <begin position="92"/>
        <end position="110"/>
    </location>
</feature>
<name>A0ABW6XTE2_9ACTN</name>
<feature type="region of interest" description="Disordered" evidence="1">
    <location>
        <begin position="72"/>
        <end position="110"/>
    </location>
</feature>
<evidence type="ECO:0000256" key="1">
    <source>
        <dbReference type="SAM" id="MobiDB-lite"/>
    </source>
</evidence>
<accession>A0ABW6XTE2</accession>
<evidence type="ECO:0000313" key="2">
    <source>
        <dbReference type="EMBL" id="MFF5920774.1"/>
    </source>
</evidence>
<protein>
    <submittedName>
        <fullName evidence="2">Uncharacterized protein</fullName>
    </submittedName>
</protein>
<reference evidence="2 3" key="1">
    <citation type="submission" date="2024-10" db="EMBL/GenBank/DDBJ databases">
        <title>The Natural Products Discovery Center: Release of the First 8490 Sequenced Strains for Exploring Actinobacteria Biosynthetic Diversity.</title>
        <authorList>
            <person name="Kalkreuter E."/>
            <person name="Kautsar S.A."/>
            <person name="Yang D."/>
            <person name="Bader C.D."/>
            <person name="Teijaro C.N."/>
            <person name="Fluegel L."/>
            <person name="Davis C.M."/>
            <person name="Simpson J.R."/>
            <person name="Lauterbach L."/>
            <person name="Steele A.D."/>
            <person name="Gui C."/>
            <person name="Meng S."/>
            <person name="Li G."/>
            <person name="Viehrig K."/>
            <person name="Ye F."/>
            <person name="Su P."/>
            <person name="Kiefer A.F."/>
            <person name="Nichols A."/>
            <person name="Cepeda A.J."/>
            <person name="Yan W."/>
            <person name="Fan B."/>
            <person name="Jiang Y."/>
            <person name="Adhikari A."/>
            <person name="Zheng C.-J."/>
            <person name="Schuster L."/>
            <person name="Cowan T.M."/>
            <person name="Smanski M.J."/>
            <person name="Chevrette M.G."/>
            <person name="De Carvalho L.P.S."/>
            <person name="Shen B."/>
        </authorList>
    </citation>
    <scope>NUCLEOTIDE SEQUENCE [LARGE SCALE GENOMIC DNA]</scope>
    <source>
        <strain evidence="2 3">NPDC012605</strain>
    </source>
</reference>
<gene>
    <name evidence="2" type="ORF">ACFY8C_20885</name>
</gene>
<proteinExistence type="predicted"/>
<dbReference type="EMBL" id="JBIBDZ010000006">
    <property type="protein sequence ID" value="MFF5920774.1"/>
    <property type="molecule type" value="Genomic_DNA"/>
</dbReference>